<dbReference type="InterPro" id="IPR007372">
    <property type="entry name" value="Lipid/polyisoprenoid-bd_YceI"/>
</dbReference>
<dbReference type="AlphaFoldDB" id="A0AAU7BVX1"/>
<dbReference type="PANTHER" id="PTHR34406:SF1">
    <property type="entry name" value="PROTEIN YCEI"/>
    <property type="match status" value="1"/>
</dbReference>
<reference evidence="3" key="1">
    <citation type="submission" date="2024-05" db="EMBL/GenBank/DDBJ databases">
        <title>Pontimicrobium maritimus sp. nov., isolated form sea water.</title>
        <authorList>
            <person name="Muhammad N."/>
            <person name="Vuong T.Q."/>
            <person name="Han H.L."/>
            <person name="Kim S.-G."/>
        </authorList>
    </citation>
    <scope>NUCLEOTIDE SEQUENCE</scope>
    <source>
        <strain evidence="3">SW4</strain>
    </source>
</reference>
<dbReference type="SUPFAM" id="SSF101874">
    <property type="entry name" value="YceI-like"/>
    <property type="match status" value="1"/>
</dbReference>
<accession>A0AAU7BVX1</accession>
<feature type="domain" description="Lipid/polyisoprenoid-binding YceI-like" evidence="2">
    <location>
        <begin position="25"/>
        <end position="190"/>
    </location>
</feature>
<dbReference type="Pfam" id="PF04264">
    <property type="entry name" value="YceI"/>
    <property type="match status" value="1"/>
</dbReference>
<evidence type="ECO:0000259" key="2">
    <source>
        <dbReference type="SMART" id="SM00867"/>
    </source>
</evidence>
<dbReference type="InterPro" id="IPR036761">
    <property type="entry name" value="TTHA0802/YceI-like_sf"/>
</dbReference>
<evidence type="ECO:0000256" key="1">
    <source>
        <dbReference type="SAM" id="SignalP"/>
    </source>
</evidence>
<organism evidence="3">
    <name type="scientific">Pontimicrobium sp. SW4</name>
    <dbReference type="NCBI Taxonomy" id="3153519"/>
    <lineage>
        <taxon>Bacteria</taxon>
        <taxon>Pseudomonadati</taxon>
        <taxon>Bacteroidota</taxon>
        <taxon>Flavobacteriia</taxon>
        <taxon>Flavobacteriales</taxon>
        <taxon>Flavobacteriaceae</taxon>
        <taxon>Pontimicrobium</taxon>
    </lineage>
</organism>
<proteinExistence type="predicted"/>
<evidence type="ECO:0000313" key="3">
    <source>
        <dbReference type="EMBL" id="XBG62122.1"/>
    </source>
</evidence>
<name>A0AAU7BVX1_9FLAO</name>
<dbReference type="SMART" id="SM00867">
    <property type="entry name" value="YceI"/>
    <property type="match status" value="1"/>
</dbReference>
<dbReference type="Gene3D" id="2.40.128.110">
    <property type="entry name" value="Lipid/polyisoprenoid-binding, YceI-like"/>
    <property type="match status" value="1"/>
</dbReference>
<gene>
    <name evidence="3" type="ORF">ABGB03_04295</name>
</gene>
<feature type="chain" id="PRO_5043403102" evidence="1">
    <location>
        <begin position="24"/>
        <end position="195"/>
    </location>
</feature>
<protein>
    <submittedName>
        <fullName evidence="3">YceI family protein</fullName>
    </submittedName>
</protein>
<dbReference type="PANTHER" id="PTHR34406">
    <property type="entry name" value="PROTEIN YCEI"/>
    <property type="match status" value="1"/>
</dbReference>
<feature type="signal peptide" evidence="1">
    <location>
        <begin position="1"/>
        <end position="23"/>
    </location>
</feature>
<dbReference type="EMBL" id="CP157199">
    <property type="protein sequence ID" value="XBG62122.1"/>
    <property type="molecule type" value="Genomic_DNA"/>
</dbReference>
<keyword evidence="1" id="KW-0732">Signal</keyword>
<sequence length="195" mass="21736">MKKLSISKVAVFFMLLLSIEVCSQDYTLNKSSSTITVSGTSSLHDWDVISNDFTGHMKLQDVLNGKLESLYVNVNSETLKSGKKAMDKKTYKALRTDEFPNVTFSLNSVKSQKRIDNLIFEFKLTGDMSICGVTNSVPLDFLLTLNGDRINITGSCIIKMTDFKIEPPTALLGTIKTGDQITIKFNSNFIKKRSN</sequence>
<dbReference type="RefSeq" id="WP_347925122.1">
    <property type="nucleotide sequence ID" value="NZ_CP157199.1"/>
</dbReference>